<evidence type="ECO:0000313" key="3">
    <source>
        <dbReference type="Proteomes" id="UP000320876"/>
    </source>
</evidence>
<dbReference type="Proteomes" id="UP000320876">
    <property type="component" value="Unassembled WGS sequence"/>
</dbReference>
<feature type="transmembrane region" description="Helical" evidence="1">
    <location>
        <begin position="212"/>
        <end position="230"/>
    </location>
</feature>
<keyword evidence="1" id="KW-1133">Transmembrane helix</keyword>
<feature type="transmembrane region" description="Helical" evidence="1">
    <location>
        <begin position="133"/>
        <end position="153"/>
    </location>
</feature>
<name>A0A542DL81_AMYCI</name>
<gene>
    <name evidence="2" type="ORF">FB471_3591</name>
</gene>
<organism evidence="2 3">
    <name type="scientific">Amycolatopsis cihanbeyliensis</name>
    <dbReference type="NCBI Taxonomy" id="1128664"/>
    <lineage>
        <taxon>Bacteria</taxon>
        <taxon>Bacillati</taxon>
        <taxon>Actinomycetota</taxon>
        <taxon>Actinomycetes</taxon>
        <taxon>Pseudonocardiales</taxon>
        <taxon>Pseudonocardiaceae</taxon>
        <taxon>Amycolatopsis</taxon>
    </lineage>
</organism>
<keyword evidence="3" id="KW-1185">Reference proteome</keyword>
<dbReference type="RefSeq" id="WP_141999588.1">
    <property type="nucleotide sequence ID" value="NZ_VFML01000001.1"/>
</dbReference>
<feature type="transmembrane region" description="Helical" evidence="1">
    <location>
        <begin position="237"/>
        <end position="257"/>
    </location>
</feature>
<feature type="transmembrane region" description="Helical" evidence="1">
    <location>
        <begin position="15"/>
        <end position="38"/>
    </location>
</feature>
<evidence type="ECO:0000256" key="1">
    <source>
        <dbReference type="SAM" id="Phobius"/>
    </source>
</evidence>
<sequence length="308" mass="31447">MAASATRPAGARQGILRLLVGYAAILGTVPYLVLKISWVTGGTLGLTDPELVDTPTMYAANLFTGGMDAVAILLALAWTHSWGLRVPAPPLLFPIWVGTGFLAPIAIAGPFIGTEFVLGAPTMDGLAGWVTPLVYGSFAWQGCTLLTAFVLYARVRWAWLFTARAVGGPLTAPGVVGVAAGLVTGCLHLAWALGLPTGEPGGRGLAAHALDAVQGLLTFGAVGAILLLAAGGHRVRLPMVLAWTGSAVMFAWGFWGVAGTGALTGGLPELADLALPLLVYAAQCLAGALLGFALVRRLALLPEPAAAP</sequence>
<dbReference type="EMBL" id="VFML01000001">
    <property type="protein sequence ID" value="TQJ03823.1"/>
    <property type="molecule type" value="Genomic_DNA"/>
</dbReference>
<dbReference type="OrthoDB" id="4964568at2"/>
<protein>
    <submittedName>
        <fullName evidence="2">Uncharacterized protein</fullName>
    </submittedName>
</protein>
<feature type="transmembrane region" description="Helical" evidence="1">
    <location>
        <begin position="91"/>
        <end position="113"/>
    </location>
</feature>
<reference evidence="2 3" key="1">
    <citation type="submission" date="2019-06" db="EMBL/GenBank/DDBJ databases">
        <title>Sequencing the genomes of 1000 actinobacteria strains.</title>
        <authorList>
            <person name="Klenk H.-P."/>
        </authorList>
    </citation>
    <scope>NUCLEOTIDE SEQUENCE [LARGE SCALE GENOMIC DNA]</scope>
    <source>
        <strain evidence="2 3">DSM 45679</strain>
    </source>
</reference>
<feature type="transmembrane region" description="Helical" evidence="1">
    <location>
        <begin position="277"/>
        <end position="295"/>
    </location>
</feature>
<feature type="transmembrane region" description="Helical" evidence="1">
    <location>
        <begin position="165"/>
        <end position="192"/>
    </location>
</feature>
<dbReference type="AlphaFoldDB" id="A0A542DL81"/>
<comment type="caution">
    <text evidence="2">The sequence shown here is derived from an EMBL/GenBank/DDBJ whole genome shotgun (WGS) entry which is preliminary data.</text>
</comment>
<accession>A0A542DL81</accession>
<keyword evidence="1" id="KW-0812">Transmembrane</keyword>
<keyword evidence="1" id="KW-0472">Membrane</keyword>
<proteinExistence type="predicted"/>
<feature type="transmembrane region" description="Helical" evidence="1">
    <location>
        <begin position="58"/>
        <end position="79"/>
    </location>
</feature>
<evidence type="ECO:0000313" key="2">
    <source>
        <dbReference type="EMBL" id="TQJ03823.1"/>
    </source>
</evidence>